<feature type="compositionally biased region" description="Low complexity" evidence="1">
    <location>
        <begin position="641"/>
        <end position="661"/>
    </location>
</feature>
<feature type="compositionally biased region" description="Pro residues" evidence="1">
    <location>
        <begin position="202"/>
        <end position="212"/>
    </location>
</feature>
<feature type="region of interest" description="Disordered" evidence="1">
    <location>
        <begin position="372"/>
        <end position="662"/>
    </location>
</feature>
<dbReference type="VEuPathDB" id="CryptoDB:Cvel_31920"/>
<feature type="compositionally biased region" description="Basic and acidic residues" evidence="1">
    <location>
        <begin position="1161"/>
        <end position="1174"/>
    </location>
</feature>
<feature type="compositionally biased region" description="Basic and acidic residues" evidence="1">
    <location>
        <begin position="1012"/>
        <end position="1022"/>
    </location>
</feature>
<feature type="compositionally biased region" description="Polar residues" evidence="1">
    <location>
        <begin position="538"/>
        <end position="547"/>
    </location>
</feature>
<feature type="compositionally biased region" description="Basic and acidic residues" evidence="1">
    <location>
        <begin position="413"/>
        <end position="442"/>
    </location>
</feature>
<feature type="compositionally biased region" description="Basic and acidic residues" evidence="1">
    <location>
        <begin position="63"/>
        <end position="96"/>
    </location>
</feature>
<feature type="region of interest" description="Disordered" evidence="1">
    <location>
        <begin position="944"/>
        <end position="1197"/>
    </location>
</feature>
<accession>A0A0K6SA59</accession>
<feature type="compositionally biased region" description="Acidic residues" evidence="1">
    <location>
        <begin position="917"/>
        <end position="927"/>
    </location>
</feature>
<sequence>MQMQAETLVKHRTFSPPVFFPPERDVSKERDNQSHLVVSDSLPISFPLSRTDTAAPLRPLSAFEKKTAKEREGMDENGDSHWGKDFEMTQQEDHRTLAHRRSFSAPLRPHASSRRGDPPEGGGSDTHPGLCTQWTEEEEEEQTPTSSDQSRSEIEIPPFSSSRSRRKPCQGKGQDHFSHLPALPPPLYSQGASQHRNLIPRDPIPIPIPPPSSSSAEKSQAHAAQAVQLFQEAHPTRTRPHSQPPEVPRGSAGPSVPSCGGGQIPSPPPAAAAGGETLPLPCPADEEAAPQAGTRKPPQWTSPPLAGCLPLPAEKEPKAPSRSKRERDRERGLSIRCQRSVRPSRSHRTTAIQILRSSRISQVRRLAAVRGYNLSGEDPTTEGGESPLPLPPSLLSRKAPRDSPMIGSDFEDQDGHRKESDQVETLLTKETRLSSEDKDKERSLRRKPVREPQSPLVPLLPAAPPLLSVSPQPRLLEPKQCRPKSPLPGREHVPAEHESDYRAGERGEQKEQSNKCHVVVKRSPQQLQIGSRPEGQLPQPSLVQVSENKPVEERVRSIWTDSSTSFSSSEKARRGEPAFKLKEEECRHSIRNQTSPSNAKGIPKAPPPVPSQRRSLSPGACRAVAAAAAGGGEDEVIPRTASASVSLSAARAPLSMSMSDSSHVHSIDGVASRLRSLGCFPPSGSPQSPQINQQVARHNLNQEAADSPLNPGLKKPWIGPSIPSQWTSESSEEKAKTMHSGAFPLQHQQQQQRDKPTDHPAQTCLPKDIDTSSHLSSNGMMTSLPKGRPEGSRMVVRQGLWLNNSLCEEQENRAATSSEGGRGGRRRPSSSLSRGLHCGVPPAAAAQISPQLPFRTRDRDALSAVLSRPPCRVSEEEMDEQGHKAEADDASLSERQGMTVGGPKQTKKNQGHLTEGKEEEEADDGEEQGLKACLQAQLSAVIDVPATDFSSDEDEEEEEVRSVTEDCQNEKPELEQLSPSLSSTPPPPSASVHSPQREASRGPLSPSPSGHKLKEETDKPQTEEGEQKEDTKRPSFSSYSVPPPPRASDHLGRPPPSSSSSSRTPSLSPSPSPAQIAANSPKEEEEEKEQNVKEPEERRRGRGPPPGNPPPRRGDKSPSLSPCRSRQGPPDHPPPLRNPMKASRESWGESKVGVKEQTQQQKEEQAEVEGDKQQANEMDEGLHSSACRSLSQGEGLEARCNSEVSAAAISILQEESVMKASARATTTAPSVSLLPSAEKAVLRKEESQGGAHDGVSCRASRTDERGGVQKGRKGKELQCPSSFEESCLNSTSLLSQGAREREGGVGGESEGSTEGVLLLRPLKAGVRGPTETVESDGEAQPYREGQEDSVPLSTRQEAPAVDDAEGKLMHHSIHIEGPTYTQSKGSGPETGRRGDTNKVRREWTRESLARMRRLSAGGQPLSFSMSTREEDEVLVRE</sequence>
<feature type="compositionally biased region" description="Basic and acidic residues" evidence="1">
    <location>
        <begin position="489"/>
        <end position="514"/>
    </location>
</feature>
<name>A0A0K6SA59_9ALVE</name>
<feature type="region of interest" description="Disordered" evidence="1">
    <location>
        <begin position="1242"/>
        <end position="1437"/>
    </location>
</feature>
<proteinExistence type="predicted"/>
<feature type="compositionally biased region" description="Acidic residues" evidence="1">
    <location>
        <begin position="950"/>
        <end position="959"/>
    </location>
</feature>
<feature type="region of interest" description="Disordered" evidence="1">
    <location>
        <begin position="811"/>
        <end position="839"/>
    </location>
</feature>
<feature type="compositionally biased region" description="Polar residues" evidence="1">
    <location>
        <begin position="772"/>
        <end position="781"/>
    </location>
</feature>
<feature type="compositionally biased region" description="Low complexity" evidence="1">
    <location>
        <begin position="452"/>
        <end position="473"/>
    </location>
</feature>
<evidence type="ECO:0000313" key="2">
    <source>
        <dbReference type="EMBL" id="CUC10425.1"/>
    </source>
</evidence>
<feature type="compositionally biased region" description="Basic and acidic residues" evidence="1">
    <location>
        <begin position="22"/>
        <end position="33"/>
    </location>
</feature>
<reference evidence="2" key="1">
    <citation type="submission" date="2014-11" db="EMBL/GenBank/DDBJ databases">
        <title>Molecular phylogeny of cliff fern family Woodsiaceae with morphological implications.</title>
        <authorList>
            <person name="Shao Y.-Z."/>
            <person name="Wei R."/>
            <person name="Zhang X.-C."/>
        </authorList>
    </citation>
    <scope>NUCLEOTIDE SEQUENCE</scope>
</reference>
<evidence type="ECO:0000256" key="1">
    <source>
        <dbReference type="SAM" id="MobiDB-lite"/>
    </source>
</evidence>
<organism evidence="2">
    <name type="scientific">Chromera velia CCMP2878</name>
    <dbReference type="NCBI Taxonomy" id="1169474"/>
    <lineage>
        <taxon>Eukaryota</taxon>
        <taxon>Sar</taxon>
        <taxon>Alveolata</taxon>
        <taxon>Colpodellida</taxon>
        <taxon>Chromeraceae</taxon>
        <taxon>Chromera</taxon>
    </lineage>
</organism>
<feature type="region of interest" description="Disordered" evidence="1">
    <location>
        <begin position="701"/>
        <end position="792"/>
    </location>
</feature>
<feature type="compositionally biased region" description="Basic and acidic residues" evidence="1">
    <location>
        <begin position="313"/>
        <end position="333"/>
    </location>
</feature>
<feature type="compositionally biased region" description="Basic and acidic residues" evidence="1">
    <location>
        <begin position="960"/>
        <end position="974"/>
    </location>
</feature>
<feature type="compositionally biased region" description="Low complexity" evidence="1">
    <location>
        <begin position="1058"/>
        <end position="1069"/>
    </location>
</feature>
<feature type="compositionally biased region" description="Polar residues" evidence="1">
    <location>
        <begin position="349"/>
        <end position="360"/>
    </location>
</feature>
<feature type="compositionally biased region" description="Basic and acidic residues" evidence="1">
    <location>
        <begin position="1390"/>
        <end position="1409"/>
    </location>
</feature>
<feature type="compositionally biased region" description="Basic and acidic residues" evidence="1">
    <location>
        <begin position="570"/>
        <end position="588"/>
    </location>
</feature>
<feature type="compositionally biased region" description="Polar residues" evidence="1">
    <location>
        <begin position="1279"/>
        <end position="1295"/>
    </location>
</feature>
<feature type="compositionally biased region" description="Basic and acidic residues" evidence="1">
    <location>
        <begin position="1142"/>
        <end position="1154"/>
    </location>
</feature>
<feature type="compositionally biased region" description="Basic and acidic residues" evidence="1">
    <location>
        <begin position="1089"/>
        <end position="1099"/>
    </location>
</feature>
<feature type="compositionally biased region" description="Low complexity" evidence="1">
    <location>
        <begin position="619"/>
        <end position="628"/>
    </location>
</feature>
<feature type="region of interest" description="Disordered" evidence="1">
    <location>
        <begin position="1"/>
        <end position="360"/>
    </location>
</feature>
<feature type="region of interest" description="Disordered" evidence="1">
    <location>
        <begin position="865"/>
        <end position="932"/>
    </location>
</feature>
<protein>
    <submittedName>
        <fullName evidence="2">Uncharacterized protein</fullName>
    </submittedName>
</protein>
<gene>
    <name evidence="2" type="ORF">Cvel_31920.t1.CR1</name>
</gene>
<dbReference type="EMBL" id="CDMZ01003945">
    <property type="protein sequence ID" value="CUC10425.1"/>
    <property type="molecule type" value="Genomic_DNA"/>
</dbReference>